<protein>
    <submittedName>
        <fullName evidence="2">Helix-turn-helix domain-containing protein</fullName>
    </submittedName>
</protein>
<dbReference type="InterPro" id="IPR041657">
    <property type="entry name" value="HTH_17"/>
</dbReference>
<sequence>MSDDFLTAKEACKILKCNLVTLWRYVKDGKIKKHVITRKNVRYSKNEIQAYIRSVVA</sequence>
<organism evidence="2 3">
    <name type="scientific">Campylobacter californiensis</name>
    <dbReference type="NCBI Taxonomy" id="1032243"/>
    <lineage>
        <taxon>Bacteria</taxon>
        <taxon>Pseudomonadati</taxon>
        <taxon>Campylobacterota</taxon>
        <taxon>Epsilonproteobacteria</taxon>
        <taxon>Campylobacterales</taxon>
        <taxon>Campylobacteraceae</taxon>
        <taxon>Campylobacter</taxon>
    </lineage>
</organism>
<proteinExistence type="predicted"/>
<dbReference type="AlphaFoldDB" id="A0AAW3ZXM8"/>
<gene>
    <name evidence="2" type="ORF">CCAL9337_08360</name>
</gene>
<evidence type="ECO:0000313" key="3">
    <source>
        <dbReference type="Proteomes" id="UP000650616"/>
    </source>
</evidence>
<keyword evidence="3" id="KW-1185">Reference proteome</keyword>
<name>A0AAW3ZXM8_9BACT</name>
<feature type="domain" description="Helix-turn-helix" evidence="1">
    <location>
        <begin position="5"/>
        <end position="54"/>
    </location>
</feature>
<dbReference type="Proteomes" id="UP000650616">
    <property type="component" value="Unassembled WGS sequence"/>
</dbReference>
<dbReference type="EMBL" id="LIWG01000013">
    <property type="protein sequence ID" value="MBE3608729.1"/>
    <property type="molecule type" value="Genomic_DNA"/>
</dbReference>
<reference evidence="2 3" key="1">
    <citation type="submission" date="2015-08" db="EMBL/GenBank/DDBJ databases">
        <title>Comparative genomics of the Campylobacter concisus group.</title>
        <authorList>
            <person name="Yee E."/>
            <person name="Chapman M.H."/>
            <person name="Huynh S."/>
            <person name="Bono J.L."/>
            <person name="On S.L."/>
            <person name="St Leger J."/>
            <person name="Foster G."/>
            <person name="Parker C.T."/>
            <person name="Miller W.G."/>
        </authorList>
    </citation>
    <scope>NUCLEOTIDE SEQUENCE [LARGE SCALE GENOMIC DNA]</scope>
    <source>
        <strain evidence="2 3">RM9337</strain>
    </source>
</reference>
<dbReference type="InterPro" id="IPR009061">
    <property type="entry name" value="DNA-bd_dom_put_sf"/>
</dbReference>
<evidence type="ECO:0000313" key="2">
    <source>
        <dbReference type="EMBL" id="MBE3608729.1"/>
    </source>
</evidence>
<accession>A0AAW3ZXM8</accession>
<dbReference type="RefSeq" id="WP_170017049.1">
    <property type="nucleotide sequence ID" value="NZ_CP012545.1"/>
</dbReference>
<dbReference type="Pfam" id="PF12728">
    <property type="entry name" value="HTH_17"/>
    <property type="match status" value="1"/>
</dbReference>
<comment type="caution">
    <text evidence="2">The sequence shown here is derived from an EMBL/GenBank/DDBJ whole genome shotgun (WGS) entry which is preliminary data.</text>
</comment>
<dbReference type="SUPFAM" id="SSF46955">
    <property type="entry name" value="Putative DNA-binding domain"/>
    <property type="match status" value="1"/>
</dbReference>
<evidence type="ECO:0000259" key="1">
    <source>
        <dbReference type="Pfam" id="PF12728"/>
    </source>
</evidence>